<protein>
    <recommendedName>
        <fullName evidence="3">Cupin 2 conserved barrel domain-containing protein</fullName>
    </recommendedName>
</protein>
<name>A0A2B7ZNB3_9EURO</name>
<dbReference type="EMBL" id="PDND01000039">
    <property type="protein sequence ID" value="PGH34492.1"/>
    <property type="molecule type" value="Genomic_DNA"/>
</dbReference>
<dbReference type="InterPro" id="IPR014710">
    <property type="entry name" value="RmlC-like_jellyroll"/>
</dbReference>
<keyword evidence="2" id="KW-1185">Reference proteome</keyword>
<reference evidence="1 2" key="1">
    <citation type="submission" date="2017-10" db="EMBL/GenBank/DDBJ databases">
        <title>Comparative genomics in systemic dimorphic fungi from Ajellomycetaceae.</title>
        <authorList>
            <person name="Munoz J.F."/>
            <person name="Mcewen J.G."/>
            <person name="Clay O.K."/>
            <person name="Cuomo C.A."/>
        </authorList>
    </citation>
    <scope>NUCLEOTIDE SEQUENCE [LARGE SCALE GENOMIC DNA]</scope>
    <source>
        <strain evidence="1 2">UAMH4076</strain>
    </source>
</reference>
<dbReference type="STRING" id="73230.A0A2B7ZNB3"/>
<dbReference type="SUPFAM" id="SSF51182">
    <property type="entry name" value="RmlC-like cupins"/>
    <property type="match status" value="1"/>
</dbReference>
<dbReference type="PANTHER" id="PTHR38599">
    <property type="entry name" value="CUPIN DOMAIN PROTEIN (AFU_ORTHOLOGUE AFUA_3G13620)"/>
    <property type="match status" value="1"/>
</dbReference>
<gene>
    <name evidence="1" type="ORF">GX50_02675</name>
</gene>
<dbReference type="InterPro" id="IPR011051">
    <property type="entry name" value="RmlC_Cupin_sf"/>
</dbReference>
<dbReference type="PANTHER" id="PTHR38599:SF1">
    <property type="entry name" value="CUPIN DOMAIN PROTEIN (AFU_ORTHOLOGUE AFUA_3G13620)"/>
    <property type="match status" value="1"/>
</dbReference>
<evidence type="ECO:0000313" key="2">
    <source>
        <dbReference type="Proteomes" id="UP000226031"/>
    </source>
</evidence>
<dbReference type="Proteomes" id="UP000226031">
    <property type="component" value="Unassembled WGS sequence"/>
</dbReference>
<comment type="caution">
    <text evidence="1">The sequence shown here is derived from an EMBL/GenBank/DDBJ whole genome shotgun (WGS) entry which is preliminary data.</text>
</comment>
<sequence>MSTEELAYDRYRPLPLIQPLYHHKLANAPGKSIIGVMVKFPPNGASPPHPHGDASVSAYLVQGAVLNKMNDEPMRVIEQGGTWLEIPGCHHKISANMSATEPAMLLATL</sequence>
<dbReference type="AlphaFoldDB" id="A0A2B7ZNB3"/>
<dbReference type="CDD" id="cd02234">
    <property type="entry name" value="cupin_BLR7677-like"/>
    <property type="match status" value="1"/>
</dbReference>
<evidence type="ECO:0000313" key="1">
    <source>
        <dbReference type="EMBL" id="PGH34492.1"/>
    </source>
</evidence>
<dbReference type="Gene3D" id="2.60.120.10">
    <property type="entry name" value="Jelly Rolls"/>
    <property type="match status" value="1"/>
</dbReference>
<accession>A0A2B7ZNB3</accession>
<proteinExistence type="predicted"/>
<evidence type="ECO:0008006" key="3">
    <source>
        <dbReference type="Google" id="ProtNLM"/>
    </source>
</evidence>
<organism evidence="1 2">
    <name type="scientific">[Emmonsia] crescens</name>
    <dbReference type="NCBI Taxonomy" id="73230"/>
    <lineage>
        <taxon>Eukaryota</taxon>
        <taxon>Fungi</taxon>
        <taxon>Dikarya</taxon>
        <taxon>Ascomycota</taxon>
        <taxon>Pezizomycotina</taxon>
        <taxon>Eurotiomycetes</taxon>
        <taxon>Eurotiomycetidae</taxon>
        <taxon>Onygenales</taxon>
        <taxon>Ajellomycetaceae</taxon>
        <taxon>Emergomyces</taxon>
    </lineage>
</organism>